<name>A0A5B9EGV8_9BACT</name>
<dbReference type="InterPro" id="IPR018640">
    <property type="entry name" value="DUF2063"/>
</dbReference>
<dbReference type="Pfam" id="PF09836">
    <property type="entry name" value="DUF2063"/>
    <property type="match status" value="1"/>
</dbReference>
<keyword evidence="3" id="KW-1185">Reference proteome</keyword>
<dbReference type="KEGG" id="talb:FTW19_21745"/>
<protein>
    <submittedName>
        <fullName evidence="2">DUF2063 domain-containing protein</fullName>
    </submittedName>
</protein>
<dbReference type="InterPro" id="IPR044922">
    <property type="entry name" value="DUF2063_N_sf"/>
</dbReference>
<proteinExistence type="predicted"/>
<organism evidence="2 3">
    <name type="scientific">Terriglobus albidus</name>
    <dbReference type="NCBI Taxonomy" id="1592106"/>
    <lineage>
        <taxon>Bacteria</taxon>
        <taxon>Pseudomonadati</taxon>
        <taxon>Acidobacteriota</taxon>
        <taxon>Terriglobia</taxon>
        <taxon>Terriglobales</taxon>
        <taxon>Acidobacteriaceae</taxon>
        <taxon>Terriglobus</taxon>
    </lineage>
</organism>
<dbReference type="OrthoDB" id="192286at2"/>
<dbReference type="EMBL" id="CP042806">
    <property type="protein sequence ID" value="QEE30375.1"/>
    <property type="molecule type" value="Genomic_DNA"/>
</dbReference>
<evidence type="ECO:0000259" key="1">
    <source>
        <dbReference type="Pfam" id="PF09836"/>
    </source>
</evidence>
<dbReference type="RefSeq" id="WP_147649648.1">
    <property type="nucleotide sequence ID" value="NZ_CP042806.1"/>
</dbReference>
<dbReference type="AlphaFoldDB" id="A0A5B9EGV8"/>
<gene>
    <name evidence="2" type="ORF">FTW19_21745</name>
</gene>
<evidence type="ECO:0000313" key="2">
    <source>
        <dbReference type="EMBL" id="QEE30375.1"/>
    </source>
</evidence>
<sequence>MTLLELQRRMEQDVRRPLTAELTMQSQTTEGESMEEIAAGYIRPNSELTSFERLEIYNRQYWFRVISAVSEDYPALRALLGDERFDALVLEYLKQRPSTSWTLRDLSADLPQFLERHSAFASEQHRLAVDIARLEWAYVEAFDGAELEPLTSDELAQLGPESSLALQPHLRLLAVDYPVDEFVLAVKKPEEKAVNSGAAQLRQTIVTSTLPEMAPERRYLAVHRYDDVVYYRTLEESEFRLLAALQEGKTIAEALEVVAGEEQPASVQQTFALASELGWFCRPTL</sequence>
<dbReference type="Gene3D" id="1.10.150.690">
    <property type="entry name" value="DUF2063"/>
    <property type="match status" value="1"/>
</dbReference>
<reference evidence="2 3" key="1">
    <citation type="submission" date="2019-08" db="EMBL/GenBank/DDBJ databases">
        <title>Complete genome sequence of Terriglobus albidus strain ORNL.</title>
        <authorList>
            <person name="Podar M."/>
        </authorList>
    </citation>
    <scope>NUCLEOTIDE SEQUENCE [LARGE SCALE GENOMIC DNA]</scope>
    <source>
        <strain evidence="2 3">ORNL</strain>
    </source>
</reference>
<dbReference type="Proteomes" id="UP000321820">
    <property type="component" value="Chromosome"/>
</dbReference>
<accession>A0A5B9EGV8</accession>
<feature type="domain" description="Putative DNA-binding" evidence="1">
    <location>
        <begin position="41"/>
        <end position="114"/>
    </location>
</feature>
<evidence type="ECO:0000313" key="3">
    <source>
        <dbReference type="Proteomes" id="UP000321820"/>
    </source>
</evidence>